<name>I3J7M9_ORENI</name>
<dbReference type="GO" id="GO:0034451">
    <property type="term" value="C:centriolar satellite"/>
    <property type="evidence" value="ECO:0007669"/>
    <property type="project" value="TreeGrafter"/>
</dbReference>
<dbReference type="PANTHER" id="PTHR18879:SF20">
    <property type="entry name" value="CENTROSOMAL PROTEIN OF 290 KDA"/>
    <property type="match status" value="1"/>
</dbReference>
<accession>I3J7M9</accession>
<feature type="coiled-coil region" evidence="8">
    <location>
        <begin position="1386"/>
        <end position="1445"/>
    </location>
</feature>
<protein>
    <submittedName>
        <fullName evidence="11">Centrosomal protein 290</fullName>
    </submittedName>
</protein>
<evidence type="ECO:0000256" key="4">
    <source>
        <dbReference type="ARBA" id="ARBA00022794"/>
    </source>
</evidence>
<dbReference type="GeneTree" id="ENSGT00730000111039"/>
<dbReference type="GO" id="GO:0043010">
    <property type="term" value="P:camera-type eye development"/>
    <property type="evidence" value="ECO:0007669"/>
    <property type="project" value="TreeGrafter"/>
</dbReference>
<dbReference type="GO" id="GO:0097711">
    <property type="term" value="P:ciliary basal body-plasma membrane docking"/>
    <property type="evidence" value="ECO:0007669"/>
    <property type="project" value="TreeGrafter"/>
</dbReference>
<evidence type="ECO:0000313" key="11">
    <source>
        <dbReference type="Ensembl" id="ENSONIP00000004869.2"/>
    </source>
</evidence>
<evidence type="ECO:0000256" key="9">
    <source>
        <dbReference type="SAM" id="MobiDB-lite"/>
    </source>
</evidence>
<reference evidence="11" key="3">
    <citation type="submission" date="2025-09" db="UniProtKB">
        <authorList>
            <consortium name="Ensembl"/>
        </authorList>
    </citation>
    <scope>IDENTIFICATION</scope>
</reference>
<evidence type="ECO:0000256" key="3">
    <source>
        <dbReference type="ARBA" id="ARBA00022490"/>
    </source>
</evidence>
<dbReference type="Ensembl" id="ENSONIT00000004872.2">
    <property type="protein sequence ID" value="ENSONIP00000004869.2"/>
    <property type="gene ID" value="ENSONIG00000003865.2"/>
</dbReference>
<evidence type="ECO:0000256" key="2">
    <source>
        <dbReference type="ARBA" id="ARBA00004300"/>
    </source>
</evidence>
<dbReference type="eggNOG" id="ENOG502QPTZ">
    <property type="taxonomic scope" value="Eukaryota"/>
</dbReference>
<dbReference type="InterPro" id="IPR026201">
    <property type="entry name" value="Cep290"/>
</dbReference>
<evidence type="ECO:0000256" key="7">
    <source>
        <dbReference type="ARBA" id="ARBA00023273"/>
    </source>
</evidence>
<evidence type="ECO:0000256" key="6">
    <source>
        <dbReference type="ARBA" id="ARBA00023212"/>
    </source>
</evidence>
<feature type="coiled-coil region" evidence="8">
    <location>
        <begin position="417"/>
        <end position="521"/>
    </location>
</feature>
<feature type="coiled-coil region" evidence="8">
    <location>
        <begin position="1982"/>
        <end position="2232"/>
    </location>
</feature>
<keyword evidence="6" id="KW-0206">Cytoskeleton</keyword>
<keyword evidence="12" id="KW-1185">Reference proteome</keyword>
<dbReference type="GO" id="GO:0035869">
    <property type="term" value="C:ciliary transition zone"/>
    <property type="evidence" value="ECO:0007669"/>
    <property type="project" value="TreeGrafter"/>
</dbReference>
<feature type="coiled-coil region" evidence="8">
    <location>
        <begin position="1920"/>
        <end position="1954"/>
    </location>
</feature>
<keyword evidence="3" id="KW-0963">Cytoplasm</keyword>
<feature type="domain" description="Centrosomal protein of 290kDa coiled-coil region" evidence="10">
    <location>
        <begin position="1139"/>
        <end position="1266"/>
    </location>
</feature>
<feature type="region of interest" description="Disordered" evidence="9">
    <location>
        <begin position="1875"/>
        <end position="1901"/>
    </location>
</feature>
<evidence type="ECO:0000256" key="1">
    <source>
        <dbReference type="ARBA" id="ARBA00004120"/>
    </source>
</evidence>
<gene>
    <name evidence="11" type="primary">CEP290</name>
    <name evidence="11" type="synonym">cep290</name>
</gene>
<comment type="subcellular location">
    <subcellularLocation>
        <location evidence="1">Cytoplasm</location>
        <location evidence="1">Cytoskeleton</location>
        <location evidence="1">Cilium basal body</location>
    </subcellularLocation>
    <subcellularLocation>
        <location evidence="2">Cytoplasm</location>
        <location evidence="2">Cytoskeleton</location>
        <location evidence="2">Microtubule organizing center</location>
        <location evidence="2">Centrosome</location>
    </subcellularLocation>
</comment>
<dbReference type="HOGENOM" id="CLU_228678_0_0_1"/>
<reference evidence="12" key="1">
    <citation type="submission" date="2012-01" db="EMBL/GenBank/DDBJ databases">
        <title>The Genome Sequence of Oreochromis niloticus (Nile Tilapia).</title>
        <authorList>
            <consortium name="Broad Institute Genome Assembly Team"/>
            <consortium name="Broad Institute Sequencing Platform"/>
            <person name="Di Palma F."/>
            <person name="Johnson J."/>
            <person name="Lander E.S."/>
            <person name="Lindblad-Toh K."/>
        </authorList>
    </citation>
    <scope>NUCLEOTIDE SEQUENCE [LARGE SCALE GENOMIC DNA]</scope>
</reference>
<feature type="coiled-coil region" evidence="8">
    <location>
        <begin position="282"/>
        <end position="392"/>
    </location>
</feature>
<dbReference type="Pfam" id="PF16574">
    <property type="entry name" value="CEP209_CC5"/>
    <property type="match status" value="1"/>
</dbReference>
<proteinExistence type="predicted"/>
<organism evidence="11 12">
    <name type="scientific">Oreochromis niloticus</name>
    <name type="common">Nile tilapia</name>
    <name type="synonym">Tilapia nilotica</name>
    <dbReference type="NCBI Taxonomy" id="8128"/>
    <lineage>
        <taxon>Eukaryota</taxon>
        <taxon>Metazoa</taxon>
        <taxon>Chordata</taxon>
        <taxon>Craniata</taxon>
        <taxon>Vertebrata</taxon>
        <taxon>Euteleostomi</taxon>
        <taxon>Actinopterygii</taxon>
        <taxon>Neopterygii</taxon>
        <taxon>Teleostei</taxon>
        <taxon>Neoteleostei</taxon>
        <taxon>Acanthomorphata</taxon>
        <taxon>Ovalentaria</taxon>
        <taxon>Cichlomorphae</taxon>
        <taxon>Cichliformes</taxon>
        <taxon>Cichlidae</taxon>
        <taxon>African cichlids</taxon>
        <taxon>Pseudocrenilabrinae</taxon>
        <taxon>Oreochromini</taxon>
        <taxon>Oreochromis</taxon>
    </lineage>
</organism>
<feature type="region of interest" description="Disordered" evidence="9">
    <location>
        <begin position="1147"/>
        <end position="1168"/>
    </location>
</feature>
<dbReference type="STRING" id="8128.ENSONIP00000004870"/>
<dbReference type="GO" id="GO:0001822">
    <property type="term" value="P:kidney development"/>
    <property type="evidence" value="ECO:0007669"/>
    <property type="project" value="TreeGrafter"/>
</dbReference>
<feature type="coiled-coil region" evidence="8">
    <location>
        <begin position="923"/>
        <end position="1036"/>
    </location>
</feature>
<keyword evidence="5 8" id="KW-0175">Coiled coil</keyword>
<feature type="compositionally biased region" description="Polar residues" evidence="9">
    <location>
        <begin position="1883"/>
        <end position="1895"/>
    </location>
</feature>
<feature type="coiled-coil region" evidence="8">
    <location>
        <begin position="555"/>
        <end position="603"/>
    </location>
</feature>
<dbReference type="PANTHER" id="PTHR18879">
    <property type="entry name" value="CENTROSOMAL PROTEIN OF 290 KDA"/>
    <property type="match status" value="1"/>
</dbReference>
<evidence type="ECO:0000259" key="10">
    <source>
        <dbReference type="Pfam" id="PF16574"/>
    </source>
</evidence>
<evidence type="ECO:0000256" key="8">
    <source>
        <dbReference type="SAM" id="Coils"/>
    </source>
</evidence>
<sequence>MLVLTEEWGVKDKAPENIIQVLRVFQALLKIRDRELSVAFDFIDDIGVKHARKEKELLAKVSQLEQEQKLHSTVQNTGFIRDQIWHLETQLEQRENEVTQLKKEMGKEKKTNEELVVQVEKAEEVIKKLKRENEQLQQDVDFYRGELDQKEPMSSKDENAETQRKLNLANRQLYQCLDDLQRAEDENTHLKTENMQMQRSLEESVKEMEKMTDEYNKLKIVVQQTDSIMDQLRKERDHTKLQVRELTDKIHSMTEENDPIMAAVNAKVEEWKQVLSGKDDEILVYQQMIRDLREKLRSAQLDLDKSNILALQQAVQERDNQIKMLSEQVEQYTGEMEKHTVLIEELKTSTKKDRGLPSTLQQKKMEELKLKLEAAETRATEAEHAVKLAEAHAEEKDKALIEASNRLSQYESGTYGLEAAIAEIKECKNVIRERECEAEAMTKEINQLEMRINDLMDENEGFREKLGLEPKQEVDLTEFRRAADLRQRRYKAENQVLTKEIERLEEERLELKKQIRRMVKERGDIKITQFNSTDYSFKNGMGGQSESAPHFRSQIHQLVGRNEELRQELKSAREEATDSLSQLARAKEKIYQLESELELLRKSGSNGVVLRPLSLPEGLEPSSTEVISSLNEYAVRLLQEIKNKDEKMQKLAGALEEYKEKFSVISHQQGLLYKEYLSEKAEWQKEKETFTEIKNRLEEQKQVDDVKIREFSDLLDTLQKDPEDIRRQLSEAIRKLTVLKVNEKKLTRRYTTLLEQEQHLRKENGKLRDESSQMQASVTQRIGYLQRYKEMAAYKIAALQKALDDSVPSSNLEKANKQYTELTVKYRNMLQRDSRLIQRTTNLEHLESENESLREQISAMNKELEITKEKLNTLEQRWENIPSTGEENGMAKADKASLNNEMISAVRRITTLEMKELNERQRAEHAHKMYEHVKNSLKQVEERNVELESKFVELTKMNVEAQRVERELRDELASSVSKAVSDADRAKIAELEKAEAELRIEVSKLQEVSDVAVTQVSALQARQKSNEKEVETLRRQILDFQSQSDEKALIAKLHQHIVALQLSESDALGKLEAATNHIQQLEAYKLRAEQRLDASERTLFLARQEGRNRSKHLRQTIQSLRRQFAGALPLPQQEKFSLTMLSLQEDRAKAQKEKKRAEQESKRAEGRADELELRLQGLEELVSTLKDVKGAQKVTEWHKKMEETRLQELRKGRELVVQKEEIKYLRNLVKEQEQTIHSLEEDIVQLKTLHEECQLAWDQREVEMERQLDYYEKHQDEILSNAEKLDEGKGWLPDPSLPLARQLEFTLGKIREHVRTILETQATCRSLEKKLKEREAALWKAEQNIVSRDKVINELRLRLPAAADRERLLANLAKHEEGQSDRQSALKLAHQTIKDLQDRLDKKEDIIKKYQNQLAQARQDQEELIKRHQEEMKMLHEKLDLHTDTSLDRFRQTAMELMKKPTLRVPTSKHLERLAELEQTVAEQEISLCSLTEKLKVTTAELDRLRVTMETEAKRHTDETLEEYHVSQVKALTAENEDQRSQMAQMEKEMNDLRAELEAQKEANVRSPSNSMKNLVEQQKAQLTQKDKQLKALSKVLLNLRAEMTSAAEQQVIASAAQKEESLNVQMLIDRQTKDLKVRMQEISEELQAAKESAKSARSRESSLKEEVDRLNQDIQKAQKTQRRLQAEKEAQEQEIEELKQQIKRLTSALQSQREADGKRPTIENLQKKIWRLESDLEKRAEIKHTKEEIVRWEEGKKWQAKMEKVKNSLKEKERENESLSKQLSTLKDLYARLEQEKSALQKKLKARGVTADQVVGVRSTEMEKEMEELKKKNSDLETEILTIKQQQALPRDGAIEDMMLRNRFLEERLRSLESQVIKESPSRPSTSGRGTNTPSEREQDLQKENLKLASENLELRFQLEQTNKDLPRLKNQVADLKEMCNALKKEKTEAEKKLAHIRGGGHSGKTVPELEKTIGLMKKVVERVQRENETLKKSSATVNQDKVTALEKENIKLKADFETLKREAETDLNSKLESKTKGLEKIVIENERLRKEIKREMEAAERLRVTKTTLEVTNEKLEAELEDTKQRLREALSRPITEGVDTKTMKSSVVTRMFENKMKELEKELSQKTVRLSELKQQLKEMTEREERAQIAIRQLEDQVAKTLKRVARICSLLLANTQLEKENEELKRKIRIVMVSLLVSIDYGKLKKLLQAAETEKTELQAEVTKLKKELENFDPAFFDEIEDLKYNYNLEVKKNVLLEEQLKKVCQQFGVKAEVPSVSIT</sequence>
<dbReference type="GO" id="GO:1905349">
    <property type="term" value="P:ciliary transition zone assembly"/>
    <property type="evidence" value="ECO:0007669"/>
    <property type="project" value="TreeGrafter"/>
</dbReference>
<keyword evidence="7" id="KW-0966">Cell projection</keyword>
<feature type="coiled-coil region" evidence="8">
    <location>
        <begin position="1222"/>
        <end position="1249"/>
    </location>
</feature>
<feature type="region of interest" description="Disordered" evidence="9">
    <location>
        <begin position="1648"/>
        <end position="1671"/>
    </location>
</feature>
<evidence type="ECO:0000313" key="12">
    <source>
        <dbReference type="Proteomes" id="UP000005207"/>
    </source>
</evidence>
<feature type="coiled-coil region" evidence="8">
    <location>
        <begin position="812"/>
        <end position="877"/>
    </location>
</feature>
<feature type="coiled-coil region" evidence="8">
    <location>
        <begin position="1317"/>
        <end position="1344"/>
    </location>
</feature>
<feature type="region of interest" description="Disordered" evidence="9">
    <location>
        <begin position="142"/>
        <end position="162"/>
    </location>
</feature>
<dbReference type="Proteomes" id="UP000005207">
    <property type="component" value="Linkage group LG7"/>
</dbReference>
<reference evidence="11" key="2">
    <citation type="submission" date="2025-08" db="UniProtKB">
        <authorList>
            <consortium name="Ensembl"/>
        </authorList>
    </citation>
    <scope>IDENTIFICATION</scope>
</reference>
<keyword evidence="4" id="KW-0970">Cilium biogenesis/degradation</keyword>
<evidence type="ECO:0000256" key="5">
    <source>
        <dbReference type="ARBA" id="ARBA00023054"/>
    </source>
</evidence>
<feature type="coiled-coil region" evidence="8">
    <location>
        <begin position="641"/>
        <end position="700"/>
    </location>
</feature>
<dbReference type="InterPro" id="IPR032321">
    <property type="entry name" value="Cep209_CC5"/>
</dbReference>
<dbReference type="Gene3D" id="1.10.287.1490">
    <property type="match status" value="1"/>
</dbReference>
<dbReference type="GO" id="GO:1905515">
    <property type="term" value="P:non-motile cilium assembly"/>
    <property type="evidence" value="ECO:0007669"/>
    <property type="project" value="TreeGrafter"/>
</dbReference>